<protein>
    <recommendedName>
        <fullName evidence="3">N-acetylglucosamine-induced protein 1</fullName>
    </recommendedName>
</protein>
<dbReference type="PANTHER" id="PTHR35020:SF2">
    <property type="entry name" value="N-ACETYLGLUCOSAMINE-INDUCED PROTEIN 1"/>
    <property type="match status" value="1"/>
</dbReference>
<dbReference type="OrthoDB" id="498286at2759"/>
<comment type="caution">
    <text evidence="1">The sequence shown here is derived from an EMBL/GenBank/DDBJ whole genome shotgun (WGS) entry which is preliminary data.</text>
</comment>
<dbReference type="GO" id="GO:0006044">
    <property type="term" value="P:N-acetylglucosamine metabolic process"/>
    <property type="evidence" value="ECO:0007669"/>
    <property type="project" value="TreeGrafter"/>
</dbReference>
<evidence type="ECO:0000313" key="2">
    <source>
        <dbReference type="Proteomes" id="UP000799429"/>
    </source>
</evidence>
<name>A0A9P4S3F3_9PEZI</name>
<accession>A0A9P4S3F3</accession>
<dbReference type="PANTHER" id="PTHR35020">
    <property type="entry name" value="N-ACETYLGLUCOSAMINE-INDUCED PROTEIN 1"/>
    <property type="match status" value="1"/>
</dbReference>
<evidence type="ECO:0008006" key="3">
    <source>
        <dbReference type="Google" id="ProtNLM"/>
    </source>
</evidence>
<dbReference type="EMBL" id="MU006117">
    <property type="protein sequence ID" value="KAF2834562.1"/>
    <property type="molecule type" value="Genomic_DNA"/>
</dbReference>
<proteinExistence type="predicted"/>
<dbReference type="GO" id="GO:0005737">
    <property type="term" value="C:cytoplasm"/>
    <property type="evidence" value="ECO:0007669"/>
    <property type="project" value="TreeGrafter"/>
</dbReference>
<evidence type="ECO:0000313" key="1">
    <source>
        <dbReference type="EMBL" id="KAF2834562.1"/>
    </source>
</evidence>
<dbReference type="Pfam" id="PF12239">
    <property type="entry name" value="DUF3605"/>
    <property type="match status" value="1"/>
</dbReference>
<dbReference type="Proteomes" id="UP000799429">
    <property type="component" value="Unassembled WGS sequence"/>
</dbReference>
<organism evidence="1 2">
    <name type="scientific">Patellaria atrata CBS 101060</name>
    <dbReference type="NCBI Taxonomy" id="1346257"/>
    <lineage>
        <taxon>Eukaryota</taxon>
        <taxon>Fungi</taxon>
        <taxon>Dikarya</taxon>
        <taxon>Ascomycota</taxon>
        <taxon>Pezizomycotina</taxon>
        <taxon>Dothideomycetes</taxon>
        <taxon>Dothideomycetes incertae sedis</taxon>
        <taxon>Patellariales</taxon>
        <taxon>Patellariaceae</taxon>
        <taxon>Patellaria</taxon>
    </lineage>
</organism>
<gene>
    <name evidence="1" type="ORF">M501DRAFT_943939</name>
</gene>
<keyword evidence="2" id="KW-1185">Reference proteome</keyword>
<dbReference type="InterPro" id="IPR022036">
    <property type="entry name" value="DUF3605"/>
</dbReference>
<dbReference type="AlphaFoldDB" id="A0A9P4S3F3"/>
<reference evidence="1" key="1">
    <citation type="journal article" date="2020" name="Stud. Mycol.">
        <title>101 Dothideomycetes genomes: a test case for predicting lifestyles and emergence of pathogens.</title>
        <authorList>
            <person name="Haridas S."/>
            <person name="Albert R."/>
            <person name="Binder M."/>
            <person name="Bloem J."/>
            <person name="Labutti K."/>
            <person name="Salamov A."/>
            <person name="Andreopoulos B."/>
            <person name="Baker S."/>
            <person name="Barry K."/>
            <person name="Bills G."/>
            <person name="Bluhm B."/>
            <person name="Cannon C."/>
            <person name="Castanera R."/>
            <person name="Culley D."/>
            <person name="Daum C."/>
            <person name="Ezra D."/>
            <person name="Gonzalez J."/>
            <person name="Henrissat B."/>
            <person name="Kuo A."/>
            <person name="Liang C."/>
            <person name="Lipzen A."/>
            <person name="Lutzoni F."/>
            <person name="Magnuson J."/>
            <person name="Mondo S."/>
            <person name="Nolan M."/>
            <person name="Ohm R."/>
            <person name="Pangilinan J."/>
            <person name="Park H.-J."/>
            <person name="Ramirez L."/>
            <person name="Alfaro M."/>
            <person name="Sun H."/>
            <person name="Tritt A."/>
            <person name="Yoshinaga Y."/>
            <person name="Zwiers L.-H."/>
            <person name="Turgeon B."/>
            <person name="Goodwin S."/>
            <person name="Spatafora J."/>
            <person name="Crous P."/>
            <person name="Grigoriev I."/>
        </authorList>
    </citation>
    <scope>NUCLEOTIDE SEQUENCE</scope>
    <source>
        <strain evidence="1">CBS 101060</strain>
    </source>
</reference>
<sequence length="232" mass="26745">MSRSDQPSSAPFKLTALDRAILSQTDEEFQPHTWENLKTLIAENRLDLLTRNPSDLKRYIKWTAAVKAHHGSVANFVLKERLKWEVIPSETTDGPPKFEVKNREPFADENDYKILPNDWPYGLEPGITHLCVWVKTPLEIRPEDGDMTDDARELVDKFVTKKFREKLRELEGDAAEDRVLWFKNWVSLQSVRGVDHVHVLIRDAPLNLLNSWTGPHARRESIEAVAAVKVPY</sequence>